<dbReference type="STRING" id="348780.NP_1840A"/>
<keyword evidence="2 6" id="KW-0812">Transmembrane</keyword>
<dbReference type="Proteomes" id="UP000002698">
    <property type="component" value="Chromosome"/>
</dbReference>
<protein>
    <submittedName>
        <fullName evidence="7">DUF4870 family protein</fullName>
    </submittedName>
</protein>
<reference evidence="7 8" key="1">
    <citation type="journal article" date="2005" name="Genome Res.">
        <title>Living with two extremes: conclusions from the genome sequence of Natronomonas pharaonis.</title>
        <authorList>
            <person name="Falb M."/>
            <person name="Pfeiffer F."/>
            <person name="Palm P."/>
            <person name="Rodewald K."/>
            <person name="Hickmann V."/>
            <person name="Tittor J."/>
            <person name="Oesterhelt D."/>
        </authorList>
    </citation>
    <scope>NUCLEOTIDE SEQUENCE [LARGE SCALE GENOMIC DNA]</scope>
    <source>
        <strain evidence="8">ATCC 35678 / DSM 2160 / CIP 103997 / JCM 8858 / NBRC 14720 / NCIMB 2260 / Gabara</strain>
    </source>
</reference>
<proteinExistence type="predicted"/>
<feature type="region of interest" description="Disordered" evidence="5">
    <location>
        <begin position="1"/>
        <end position="35"/>
    </location>
</feature>
<evidence type="ECO:0000256" key="5">
    <source>
        <dbReference type="SAM" id="MobiDB-lite"/>
    </source>
</evidence>
<name>A0A1U7EVG7_NATPD</name>
<dbReference type="OrthoDB" id="187449at2157"/>
<feature type="transmembrane region" description="Helical" evidence="6">
    <location>
        <begin position="170"/>
        <end position="192"/>
    </location>
</feature>
<feature type="transmembrane region" description="Helical" evidence="6">
    <location>
        <begin position="46"/>
        <end position="67"/>
    </location>
</feature>
<dbReference type="AlphaFoldDB" id="A0A1U7EVG7"/>
<evidence type="ECO:0000313" key="7">
    <source>
        <dbReference type="EMBL" id="CAI49011.1"/>
    </source>
</evidence>
<dbReference type="RefSeq" id="WP_011322643.1">
    <property type="nucleotide sequence ID" value="NC_007426.1"/>
</dbReference>
<gene>
    <name evidence="7" type="ordered locus">NP_1840A</name>
</gene>
<feature type="compositionally biased region" description="Pro residues" evidence="5">
    <location>
        <begin position="21"/>
        <end position="35"/>
    </location>
</feature>
<feature type="transmembrane region" description="Helical" evidence="6">
    <location>
        <begin position="204"/>
        <end position="226"/>
    </location>
</feature>
<evidence type="ECO:0000256" key="1">
    <source>
        <dbReference type="ARBA" id="ARBA00004141"/>
    </source>
</evidence>
<evidence type="ECO:0000256" key="6">
    <source>
        <dbReference type="SAM" id="Phobius"/>
    </source>
</evidence>
<organism evidence="7 8">
    <name type="scientific">Natronomonas pharaonis (strain ATCC 35678 / DSM 2160 / CIP 103997 / JCM 8858 / NBRC 14720 / NCIMB 2260 / Gabara)</name>
    <name type="common">Halobacterium pharaonis</name>
    <dbReference type="NCBI Taxonomy" id="348780"/>
    <lineage>
        <taxon>Archaea</taxon>
        <taxon>Methanobacteriati</taxon>
        <taxon>Methanobacteriota</taxon>
        <taxon>Stenosarchaea group</taxon>
        <taxon>Halobacteria</taxon>
        <taxon>Halobacteriales</taxon>
        <taxon>Natronomonadaceae</taxon>
        <taxon>Natronomonas</taxon>
    </lineage>
</organism>
<keyword evidence="3 6" id="KW-1133">Transmembrane helix</keyword>
<feature type="transmembrane region" description="Helical" evidence="6">
    <location>
        <begin position="79"/>
        <end position="99"/>
    </location>
</feature>
<sequence>MSNTHDSPTDPQPNSAGGSQPTPPTDPAEQTPPGPDILAERTLSGIFVHLLGLLTFFIGPLVVYAAADHDFTRENARNAANWQLFYLAAIVGVFGMLGVTFAADALLPDPVVFVLLLAVFVGTFGIGIGILLNIGFVLVASGKAIFGHAWTYPIAPSFFDRREAVGGDNIPWWTLLSVYAVATPPLFATLAWEAFADGPDADPLFWGVFALLAVVFVLSFVTFALLYKDIEAVRGAEHGWMPDPRLYLGAPVASGIATYPVAAVAGSISPAGDAVYGYMAVLWVAAVVYLVRRVSHGR</sequence>
<evidence type="ECO:0000256" key="4">
    <source>
        <dbReference type="ARBA" id="ARBA00023136"/>
    </source>
</evidence>
<dbReference type="Pfam" id="PF09685">
    <property type="entry name" value="MamF_MmsF"/>
    <property type="match status" value="1"/>
</dbReference>
<dbReference type="EMBL" id="CR936257">
    <property type="protein sequence ID" value="CAI49011.1"/>
    <property type="molecule type" value="Genomic_DNA"/>
</dbReference>
<dbReference type="eggNOG" id="arCOG06382">
    <property type="taxonomic scope" value="Archaea"/>
</dbReference>
<evidence type="ECO:0000256" key="2">
    <source>
        <dbReference type="ARBA" id="ARBA00022692"/>
    </source>
</evidence>
<dbReference type="GeneID" id="3701272"/>
<feature type="transmembrane region" description="Helical" evidence="6">
    <location>
        <begin position="246"/>
        <end position="268"/>
    </location>
</feature>
<feature type="transmembrane region" description="Helical" evidence="6">
    <location>
        <begin position="111"/>
        <end position="139"/>
    </location>
</feature>
<dbReference type="InterPro" id="IPR019109">
    <property type="entry name" value="MamF_MmsF"/>
</dbReference>
<accession>A0A1U7EVG7</accession>
<keyword evidence="8" id="KW-1185">Reference proteome</keyword>
<evidence type="ECO:0000256" key="3">
    <source>
        <dbReference type="ARBA" id="ARBA00022989"/>
    </source>
</evidence>
<dbReference type="KEGG" id="nph:NP_1840A"/>
<evidence type="ECO:0000313" key="8">
    <source>
        <dbReference type="Proteomes" id="UP000002698"/>
    </source>
</evidence>
<comment type="subcellular location">
    <subcellularLocation>
        <location evidence="1">Membrane</location>
        <topology evidence="1">Multi-pass membrane protein</topology>
    </subcellularLocation>
</comment>
<feature type="transmembrane region" description="Helical" evidence="6">
    <location>
        <begin position="274"/>
        <end position="291"/>
    </location>
</feature>
<dbReference type="HOGENOM" id="CLU_999673_0_0_2"/>
<dbReference type="EnsemblBacteria" id="CAI49011">
    <property type="protein sequence ID" value="CAI49011"/>
    <property type="gene ID" value="NP_1840A"/>
</dbReference>
<keyword evidence="4 6" id="KW-0472">Membrane</keyword>